<dbReference type="EMBL" id="SDMQ01000017">
    <property type="protein sequence ID" value="TBT82810.1"/>
    <property type="molecule type" value="Genomic_DNA"/>
</dbReference>
<dbReference type="CDD" id="cd01065">
    <property type="entry name" value="NAD_bind_Shikimate_DH"/>
    <property type="match status" value="1"/>
</dbReference>
<protein>
    <submittedName>
        <fullName evidence="4">Shikimate dehydrogenase</fullName>
    </submittedName>
</protein>
<dbReference type="AlphaFoldDB" id="A0A4Q9KD04"/>
<proteinExistence type="predicted"/>
<name>A0A4Q9KD04_9ACTN</name>
<gene>
    <name evidence="4" type="ORF">ET989_13465</name>
</gene>
<dbReference type="GO" id="GO:0009423">
    <property type="term" value="P:chorismate biosynthetic process"/>
    <property type="evidence" value="ECO:0007669"/>
    <property type="project" value="TreeGrafter"/>
</dbReference>
<comment type="pathway">
    <text evidence="1">Metabolic intermediate biosynthesis; chorismate biosynthesis; chorismate from D-erythrose 4-phosphate and phosphoenolpyruvate: step 4/7.</text>
</comment>
<dbReference type="GO" id="GO:0009073">
    <property type="term" value="P:aromatic amino acid family biosynthetic process"/>
    <property type="evidence" value="ECO:0007669"/>
    <property type="project" value="UniProtKB-KW"/>
</dbReference>
<dbReference type="PANTHER" id="PTHR21089:SF1">
    <property type="entry name" value="BIFUNCTIONAL 3-DEHYDROQUINATE DEHYDRATASE_SHIKIMATE DEHYDROGENASE, CHLOROPLASTIC"/>
    <property type="match status" value="1"/>
</dbReference>
<dbReference type="Gene3D" id="3.40.50.720">
    <property type="entry name" value="NAD(P)-binding Rossmann-like Domain"/>
    <property type="match status" value="1"/>
</dbReference>
<reference evidence="4 5" key="1">
    <citation type="submission" date="2019-01" db="EMBL/GenBank/DDBJ databases">
        <title>Lactibacter flavus gen. nov., sp. nov., a novel bacterium of the family Propionibacteriaceae isolated from raw milk and dairy products.</title>
        <authorList>
            <person name="Huptas C."/>
            <person name="Wenning M."/>
            <person name="Breitenwieser F."/>
            <person name="Doll E."/>
            <person name="Von Neubeck M."/>
            <person name="Busse H.-J."/>
            <person name="Scherer S."/>
        </authorList>
    </citation>
    <scope>NUCLEOTIDE SEQUENCE [LARGE SCALE GENOMIC DNA]</scope>
    <source>
        <strain evidence="4 5">KCTC 33808</strain>
    </source>
</reference>
<keyword evidence="5" id="KW-1185">Reference proteome</keyword>
<dbReference type="GO" id="GO:0019632">
    <property type="term" value="P:shikimate metabolic process"/>
    <property type="evidence" value="ECO:0007669"/>
    <property type="project" value="TreeGrafter"/>
</dbReference>
<dbReference type="Gene3D" id="3.40.50.10860">
    <property type="entry name" value="Leucine Dehydrogenase, chain A, domain 1"/>
    <property type="match status" value="1"/>
</dbReference>
<keyword evidence="2" id="KW-0057">Aromatic amino acid biosynthesis</keyword>
<dbReference type="GO" id="GO:0005829">
    <property type="term" value="C:cytosol"/>
    <property type="evidence" value="ECO:0007669"/>
    <property type="project" value="TreeGrafter"/>
</dbReference>
<dbReference type="SUPFAM" id="SSF51735">
    <property type="entry name" value="NAD(P)-binding Rossmann-fold domains"/>
    <property type="match status" value="1"/>
</dbReference>
<dbReference type="Pfam" id="PF08501">
    <property type="entry name" value="Shikimate_dh_N"/>
    <property type="match status" value="1"/>
</dbReference>
<dbReference type="Proteomes" id="UP000292373">
    <property type="component" value="Unassembled WGS sequence"/>
</dbReference>
<organism evidence="4 5">
    <name type="scientific">Propioniciclava sinopodophylli</name>
    <dbReference type="NCBI Taxonomy" id="1837344"/>
    <lineage>
        <taxon>Bacteria</taxon>
        <taxon>Bacillati</taxon>
        <taxon>Actinomycetota</taxon>
        <taxon>Actinomycetes</taxon>
        <taxon>Propionibacteriales</taxon>
        <taxon>Propionibacteriaceae</taxon>
        <taxon>Propioniciclava</taxon>
    </lineage>
</organism>
<comment type="caution">
    <text evidence="4">The sequence shown here is derived from an EMBL/GenBank/DDBJ whole genome shotgun (WGS) entry which is preliminary data.</text>
</comment>
<sequence>MAHDPDATAAPVTPAPTTHRCAVLGRPIEHSLSPLIHTTAYAVLGIADDWSYGRHEVDEAGLAGFVAGCGPEWVGLSCTAPLKQAVLDLGRPTERARLLASGNTFLFNDGDPWVENTDVTGLVGAFARAGVTSASTALLLGNGATARSALAALAEMGVTDALVLCRSRERAEASLGSLGEHLGVGLEYGPWGTVPDADATDVLVSTVSTPLPPEVAAGLVSMTRACFEATYNHYPTELDRAARAAGVVQLSGIDLLVGQAVDQVRLMTGRACPPGPLLEVAYAALD</sequence>
<dbReference type="GO" id="GO:0050661">
    <property type="term" value="F:NADP binding"/>
    <property type="evidence" value="ECO:0007669"/>
    <property type="project" value="TreeGrafter"/>
</dbReference>
<dbReference type="InterPro" id="IPR022893">
    <property type="entry name" value="Shikimate_DH_fam"/>
</dbReference>
<dbReference type="InterPro" id="IPR046346">
    <property type="entry name" value="Aminoacid_DH-like_N_sf"/>
</dbReference>
<dbReference type="OrthoDB" id="9776868at2"/>
<evidence type="ECO:0000313" key="4">
    <source>
        <dbReference type="EMBL" id="TBT82810.1"/>
    </source>
</evidence>
<dbReference type="SUPFAM" id="SSF53223">
    <property type="entry name" value="Aminoacid dehydrogenase-like, N-terminal domain"/>
    <property type="match status" value="1"/>
</dbReference>
<evidence type="ECO:0000313" key="5">
    <source>
        <dbReference type="Proteomes" id="UP000292373"/>
    </source>
</evidence>
<dbReference type="PANTHER" id="PTHR21089">
    <property type="entry name" value="SHIKIMATE DEHYDROGENASE"/>
    <property type="match status" value="1"/>
</dbReference>
<feature type="domain" description="Shikimate dehydrogenase substrate binding N-terminal" evidence="3">
    <location>
        <begin position="23"/>
        <end position="104"/>
    </location>
</feature>
<accession>A0A4Q9KD04</accession>
<evidence type="ECO:0000259" key="3">
    <source>
        <dbReference type="Pfam" id="PF08501"/>
    </source>
</evidence>
<keyword evidence="2" id="KW-0028">Amino-acid biosynthesis</keyword>
<dbReference type="GO" id="GO:0004764">
    <property type="term" value="F:shikimate 3-dehydrogenase (NADP+) activity"/>
    <property type="evidence" value="ECO:0007669"/>
    <property type="project" value="InterPro"/>
</dbReference>
<evidence type="ECO:0000256" key="1">
    <source>
        <dbReference type="ARBA" id="ARBA00004871"/>
    </source>
</evidence>
<evidence type="ECO:0000256" key="2">
    <source>
        <dbReference type="ARBA" id="ARBA00023141"/>
    </source>
</evidence>
<dbReference type="InterPro" id="IPR036291">
    <property type="entry name" value="NAD(P)-bd_dom_sf"/>
</dbReference>
<dbReference type="InterPro" id="IPR013708">
    <property type="entry name" value="Shikimate_DH-bd_N"/>
</dbReference>